<dbReference type="EMBL" id="CAKOGL010000018">
    <property type="protein sequence ID" value="CAH2097958.1"/>
    <property type="molecule type" value="Genomic_DNA"/>
</dbReference>
<dbReference type="Proteomes" id="UP001153954">
    <property type="component" value="Unassembled WGS sequence"/>
</dbReference>
<protein>
    <recommendedName>
        <fullName evidence="9">Exonuclease domain-containing protein</fullName>
    </recommendedName>
</protein>
<sequence>MVKFATFVIVELNTTGLQERENNETKITELSLVAVKRKHILATSRGATPRVQHKITLCFNPERPISATARTLSGLNNELLESESTFNMATFTIINTFLNNLTKPICLIAHNGHRFDFPLIKKYLLELDVNLDSDLRYADSLHGFFDIMEGFGVRRNIINRYDVNRYYEPGDFIQSYQLGDVYYRTFPRAEDDEEPEDYGVDNKCFKVLRLFAYNANEMVEWFETHNLLFSEV</sequence>
<dbReference type="InterPro" id="IPR012337">
    <property type="entry name" value="RNaseH-like_sf"/>
</dbReference>
<dbReference type="GO" id="GO:0008296">
    <property type="term" value="F:3'-5'-DNA exonuclease activity"/>
    <property type="evidence" value="ECO:0007669"/>
    <property type="project" value="TreeGrafter"/>
</dbReference>
<evidence type="ECO:0000313" key="7">
    <source>
        <dbReference type="EMBL" id="CAH2097958.1"/>
    </source>
</evidence>
<keyword evidence="4" id="KW-0378">Hydrolase</keyword>
<evidence type="ECO:0008006" key="9">
    <source>
        <dbReference type="Google" id="ProtNLM"/>
    </source>
</evidence>
<dbReference type="GO" id="GO:0006308">
    <property type="term" value="P:DNA catabolic process"/>
    <property type="evidence" value="ECO:0007669"/>
    <property type="project" value="TreeGrafter"/>
</dbReference>
<reference evidence="7" key="1">
    <citation type="submission" date="2022-03" db="EMBL/GenBank/DDBJ databases">
        <authorList>
            <person name="Tunstrom K."/>
        </authorList>
    </citation>
    <scope>NUCLEOTIDE SEQUENCE</scope>
</reference>
<dbReference type="AlphaFoldDB" id="A0AAU9UFK2"/>
<name>A0AAU9UFK2_EUPED</name>
<comment type="caution">
    <text evidence="7">The sequence shown here is derived from an EMBL/GenBank/DDBJ whole genome shotgun (WGS) entry which is preliminary data.</text>
</comment>
<keyword evidence="8" id="KW-1185">Reference proteome</keyword>
<evidence type="ECO:0000256" key="2">
    <source>
        <dbReference type="ARBA" id="ARBA00022722"/>
    </source>
</evidence>
<evidence type="ECO:0000256" key="5">
    <source>
        <dbReference type="ARBA" id="ARBA00022839"/>
    </source>
</evidence>
<evidence type="ECO:0000256" key="6">
    <source>
        <dbReference type="ARBA" id="ARBA00022842"/>
    </source>
</evidence>
<dbReference type="PANTHER" id="PTHR13058">
    <property type="entry name" value="THREE PRIME REPAIR EXONUCLEASE 1, 2"/>
    <property type="match status" value="1"/>
</dbReference>
<dbReference type="GO" id="GO:0005737">
    <property type="term" value="C:cytoplasm"/>
    <property type="evidence" value="ECO:0007669"/>
    <property type="project" value="TreeGrafter"/>
</dbReference>
<evidence type="ECO:0000256" key="4">
    <source>
        <dbReference type="ARBA" id="ARBA00022801"/>
    </source>
</evidence>
<keyword evidence="2" id="KW-0540">Nuclease</keyword>
<proteinExistence type="predicted"/>
<dbReference type="SUPFAM" id="SSF53098">
    <property type="entry name" value="Ribonuclease H-like"/>
    <property type="match status" value="1"/>
</dbReference>
<dbReference type="InterPro" id="IPR036397">
    <property type="entry name" value="RNaseH_sf"/>
</dbReference>
<dbReference type="GO" id="GO:0003676">
    <property type="term" value="F:nucleic acid binding"/>
    <property type="evidence" value="ECO:0007669"/>
    <property type="project" value="InterPro"/>
</dbReference>
<keyword evidence="5" id="KW-0269">Exonuclease</keyword>
<keyword evidence="3" id="KW-0479">Metal-binding</keyword>
<dbReference type="GO" id="GO:0046872">
    <property type="term" value="F:metal ion binding"/>
    <property type="evidence" value="ECO:0007669"/>
    <property type="project" value="UniProtKB-KW"/>
</dbReference>
<gene>
    <name evidence="7" type="ORF">EEDITHA_LOCUS13122</name>
</gene>
<dbReference type="Gene3D" id="3.30.420.10">
    <property type="entry name" value="Ribonuclease H-like superfamily/Ribonuclease H"/>
    <property type="match status" value="1"/>
</dbReference>
<evidence type="ECO:0000256" key="3">
    <source>
        <dbReference type="ARBA" id="ARBA00022723"/>
    </source>
</evidence>
<keyword evidence="6" id="KW-0460">Magnesium</keyword>
<dbReference type="InterPro" id="IPR040393">
    <property type="entry name" value="TREX1/2"/>
</dbReference>
<accession>A0AAU9UFK2</accession>
<evidence type="ECO:0000313" key="8">
    <source>
        <dbReference type="Proteomes" id="UP001153954"/>
    </source>
</evidence>
<organism evidence="7 8">
    <name type="scientific">Euphydryas editha</name>
    <name type="common">Edith's checkerspot</name>
    <dbReference type="NCBI Taxonomy" id="104508"/>
    <lineage>
        <taxon>Eukaryota</taxon>
        <taxon>Metazoa</taxon>
        <taxon>Ecdysozoa</taxon>
        <taxon>Arthropoda</taxon>
        <taxon>Hexapoda</taxon>
        <taxon>Insecta</taxon>
        <taxon>Pterygota</taxon>
        <taxon>Neoptera</taxon>
        <taxon>Endopterygota</taxon>
        <taxon>Lepidoptera</taxon>
        <taxon>Glossata</taxon>
        <taxon>Ditrysia</taxon>
        <taxon>Papilionoidea</taxon>
        <taxon>Nymphalidae</taxon>
        <taxon>Nymphalinae</taxon>
        <taxon>Euphydryas</taxon>
    </lineage>
</organism>
<dbReference type="PANTHER" id="PTHR13058:SF19">
    <property type="entry name" value="LD40940P"/>
    <property type="match status" value="1"/>
</dbReference>
<evidence type="ECO:0000256" key="1">
    <source>
        <dbReference type="ARBA" id="ARBA00001946"/>
    </source>
</evidence>
<comment type="cofactor">
    <cofactor evidence="1">
        <name>Mg(2+)</name>
        <dbReference type="ChEBI" id="CHEBI:18420"/>
    </cofactor>
</comment>